<evidence type="ECO:0000313" key="14">
    <source>
        <dbReference type="EMBL" id="EYC32951.1"/>
    </source>
</evidence>
<comment type="subcellular location">
    <subcellularLocation>
        <location evidence="1">Cytoplasm</location>
        <location evidence="1">Myofibril</location>
    </subcellularLocation>
</comment>
<organism evidence="14 15">
    <name type="scientific">Ancylostoma ceylanicum</name>
    <dbReference type="NCBI Taxonomy" id="53326"/>
    <lineage>
        <taxon>Eukaryota</taxon>
        <taxon>Metazoa</taxon>
        <taxon>Ecdysozoa</taxon>
        <taxon>Nematoda</taxon>
        <taxon>Chromadorea</taxon>
        <taxon>Rhabditida</taxon>
        <taxon>Rhabditina</taxon>
        <taxon>Rhabditomorpha</taxon>
        <taxon>Strongyloidea</taxon>
        <taxon>Ancylostomatidae</taxon>
        <taxon>Ancylostomatinae</taxon>
        <taxon>Ancylostoma</taxon>
    </lineage>
</organism>
<sequence length="284" mass="33212">MWMCSERAVEKDLCMRLERDSPKSEKANESQVQSQTAMSRVTIRQPKEQINMVVSVVGRDTLIEISSETGPTITANTTENNIYASWNALFASMDRAIKCLERENHELKKKIVELDCTAHSKARALIAELESTIRFLEEQNINERQECHSATLQLRRSERRVRLLTVQLEEEKRNAENQKEIAEKHNLRVKQMRRELDEQEEEMTRERARSRNLQRKIDELTRANEMLTRENNRLRARAENRENMRLYQILRSSDSLGRNNAEEGDAGNEVTGCDRNYEPMMTTV</sequence>
<evidence type="ECO:0000256" key="7">
    <source>
        <dbReference type="ARBA" id="ARBA00023123"/>
    </source>
</evidence>
<evidence type="ECO:0000259" key="13">
    <source>
        <dbReference type="Pfam" id="PF01576"/>
    </source>
</evidence>
<evidence type="ECO:0000256" key="2">
    <source>
        <dbReference type="ARBA" id="ARBA00008447"/>
    </source>
</evidence>
<reference evidence="15" key="1">
    <citation type="journal article" date="2015" name="Nat. Genet.">
        <title>The genome and transcriptome of the zoonotic hookworm Ancylostoma ceylanicum identify infection-specific gene families.</title>
        <authorList>
            <person name="Schwarz E.M."/>
            <person name="Hu Y."/>
            <person name="Antoshechkin I."/>
            <person name="Miller M.M."/>
            <person name="Sternberg P.W."/>
            <person name="Aroian R.V."/>
        </authorList>
    </citation>
    <scope>NUCLEOTIDE SEQUENCE</scope>
    <source>
        <strain evidence="15">HY135</strain>
    </source>
</reference>
<feature type="compositionally biased region" description="Polar residues" evidence="12">
    <location>
        <begin position="29"/>
        <end position="39"/>
    </location>
</feature>
<dbReference type="PANTHER" id="PTHR46349:SF6">
    <property type="entry name" value="MYOSIN-6-LIKE"/>
    <property type="match status" value="1"/>
</dbReference>
<proteinExistence type="inferred from homology"/>
<evidence type="ECO:0000313" key="15">
    <source>
        <dbReference type="Proteomes" id="UP000024635"/>
    </source>
</evidence>
<evidence type="ECO:0000256" key="8">
    <source>
        <dbReference type="ARBA" id="ARBA00023175"/>
    </source>
</evidence>
<evidence type="ECO:0000256" key="11">
    <source>
        <dbReference type="SAM" id="Coils"/>
    </source>
</evidence>
<keyword evidence="6 11" id="KW-0175">Coiled coil</keyword>
<name>A0A016W039_9BILA</name>
<evidence type="ECO:0000256" key="9">
    <source>
        <dbReference type="ARBA" id="ARBA00023179"/>
    </source>
</evidence>
<keyword evidence="9" id="KW-0514">Muscle protein</keyword>
<keyword evidence="4" id="KW-0787">Thick filament</keyword>
<dbReference type="EMBL" id="JARK01001338">
    <property type="protein sequence ID" value="EYC32951.1"/>
    <property type="molecule type" value="Genomic_DNA"/>
</dbReference>
<dbReference type="OrthoDB" id="10254995at2759"/>
<feature type="coiled-coil region" evidence="11">
    <location>
        <begin position="90"/>
        <end position="244"/>
    </location>
</feature>
<dbReference type="STRING" id="53326.A0A016W039"/>
<comment type="similarity">
    <text evidence="2">Belongs to the paramyosin family.</text>
</comment>
<dbReference type="GO" id="GO:0032982">
    <property type="term" value="C:myosin filament"/>
    <property type="evidence" value="ECO:0007669"/>
    <property type="project" value="UniProtKB-KW"/>
</dbReference>
<gene>
    <name evidence="14" type="primary">Acey_s0002.g526</name>
    <name evidence="14" type="ORF">Y032_0002g526</name>
</gene>
<evidence type="ECO:0000256" key="4">
    <source>
        <dbReference type="ARBA" id="ARBA00022433"/>
    </source>
</evidence>
<dbReference type="GO" id="GO:0016459">
    <property type="term" value="C:myosin complex"/>
    <property type="evidence" value="ECO:0007669"/>
    <property type="project" value="InterPro"/>
</dbReference>
<dbReference type="GO" id="GO:0030016">
    <property type="term" value="C:myofibril"/>
    <property type="evidence" value="ECO:0007669"/>
    <property type="project" value="UniProtKB-SubCell"/>
</dbReference>
<dbReference type="Pfam" id="PF01576">
    <property type="entry name" value="Myosin_tail_1"/>
    <property type="match status" value="1"/>
</dbReference>
<keyword evidence="15" id="KW-1185">Reference proteome</keyword>
<dbReference type="Proteomes" id="UP000024635">
    <property type="component" value="Unassembled WGS sequence"/>
</dbReference>
<feature type="region of interest" description="Disordered" evidence="12">
    <location>
        <begin position="256"/>
        <end position="284"/>
    </location>
</feature>
<evidence type="ECO:0000256" key="3">
    <source>
        <dbReference type="ARBA" id="ARBA00018623"/>
    </source>
</evidence>
<keyword evidence="8" id="KW-0505">Motor protein</keyword>
<keyword evidence="7" id="KW-0518">Myosin</keyword>
<evidence type="ECO:0000256" key="12">
    <source>
        <dbReference type="SAM" id="MobiDB-lite"/>
    </source>
</evidence>
<accession>A0A016W039</accession>
<dbReference type="InterPro" id="IPR002928">
    <property type="entry name" value="Myosin_tail"/>
</dbReference>
<evidence type="ECO:0000256" key="10">
    <source>
        <dbReference type="ARBA" id="ARBA00049580"/>
    </source>
</evidence>
<comment type="function">
    <text evidence="10">Paramyosin is a major structural component of many thick filaments isolated from invertebrate muscles.</text>
</comment>
<feature type="domain" description="Myosin tail" evidence="13">
    <location>
        <begin position="92"/>
        <end position="237"/>
    </location>
</feature>
<protein>
    <recommendedName>
        <fullName evidence="3">Paramyosin</fullName>
    </recommendedName>
</protein>
<evidence type="ECO:0000256" key="6">
    <source>
        <dbReference type="ARBA" id="ARBA00023054"/>
    </source>
</evidence>
<evidence type="ECO:0000256" key="5">
    <source>
        <dbReference type="ARBA" id="ARBA00022490"/>
    </source>
</evidence>
<feature type="compositionally biased region" description="Basic and acidic residues" evidence="12">
    <location>
        <begin position="19"/>
        <end position="28"/>
    </location>
</feature>
<dbReference type="AlphaFoldDB" id="A0A016W039"/>
<dbReference type="GO" id="GO:0005923">
    <property type="term" value="C:bicellular tight junction"/>
    <property type="evidence" value="ECO:0007669"/>
    <property type="project" value="TreeGrafter"/>
</dbReference>
<keyword evidence="5" id="KW-0963">Cytoplasm</keyword>
<feature type="region of interest" description="Disordered" evidence="12">
    <location>
        <begin position="19"/>
        <end position="39"/>
    </location>
</feature>
<comment type="caution">
    <text evidence="14">The sequence shown here is derived from an EMBL/GenBank/DDBJ whole genome shotgun (WGS) entry which is preliminary data.</text>
</comment>
<evidence type="ECO:0000256" key="1">
    <source>
        <dbReference type="ARBA" id="ARBA00004657"/>
    </source>
</evidence>
<dbReference type="PANTHER" id="PTHR46349">
    <property type="entry name" value="CINGULIN-LIKE PROTEIN 1-RELATED"/>
    <property type="match status" value="1"/>
</dbReference>